<dbReference type="EMBL" id="VSSQ01059267">
    <property type="protein sequence ID" value="MPN12846.1"/>
    <property type="molecule type" value="Genomic_DNA"/>
</dbReference>
<keyword evidence="1" id="KW-0472">Membrane</keyword>
<keyword evidence="1" id="KW-1133">Transmembrane helix</keyword>
<feature type="transmembrane region" description="Helical" evidence="1">
    <location>
        <begin position="20"/>
        <end position="40"/>
    </location>
</feature>
<comment type="caution">
    <text evidence="2">The sequence shown here is derived from an EMBL/GenBank/DDBJ whole genome shotgun (WGS) entry which is preliminary data.</text>
</comment>
<keyword evidence="1" id="KW-0812">Transmembrane</keyword>
<organism evidence="2">
    <name type="scientific">bioreactor metagenome</name>
    <dbReference type="NCBI Taxonomy" id="1076179"/>
    <lineage>
        <taxon>unclassified sequences</taxon>
        <taxon>metagenomes</taxon>
        <taxon>ecological metagenomes</taxon>
    </lineage>
</organism>
<name>A0A645FGU5_9ZZZZ</name>
<dbReference type="AlphaFoldDB" id="A0A645FGU5"/>
<reference evidence="2" key="1">
    <citation type="submission" date="2019-08" db="EMBL/GenBank/DDBJ databases">
        <authorList>
            <person name="Kucharzyk K."/>
            <person name="Murdoch R.W."/>
            <person name="Higgins S."/>
            <person name="Loffler F."/>
        </authorList>
    </citation>
    <scope>NUCLEOTIDE SEQUENCE</scope>
</reference>
<evidence type="ECO:0000313" key="2">
    <source>
        <dbReference type="EMBL" id="MPN12846.1"/>
    </source>
</evidence>
<gene>
    <name evidence="2" type="ORF">SDC9_160166</name>
</gene>
<protein>
    <submittedName>
        <fullName evidence="2">Uncharacterized protein</fullName>
    </submittedName>
</protein>
<accession>A0A645FGU5</accession>
<proteinExistence type="predicted"/>
<sequence length="114" mass="12957">MAIGMNESNGMLQTPVKQRGFCPVMPVNHFALLAVFNLMLKALKFRPLSLSFPQTRNAIRDSDLAGNRFHLEDIIIIRMLMTDAQWILWCATVRVDRLCIMPEQIHCGGTVKTQ</sequence>
<evidence type="ECO:0000256" key="1">
    <source>
        <dbReference type="SAM" id="Phobius"/>
    </source>
</evidence>